<gene>
    <name evidence="1" type="ORF">PAXRUDRAFT_178526</name>
</gene>
<evidence type="ECO:0000313" key="2">
    <source>
        <dbReference type="Proteomes" id="UP000054538"/>
    </source>
</evidence>
<dbReference type="HOGENOM" id="CLU_2892126_0_0_1"/>
<dbReference type="AlphaFoldDB" id="A0A0D0BPE8"/>
<evidence type="ECO:0000313" key="1">
    <source>
        <dbReference type="EMBL" id="KIK73407.1"/>
    </source>
</evidence>
<proteinExistence type="predicted"/>
<feature type="non-terminal residue" evidence="1">
    <location>
        <position position="1"/>
    </location>
</feature>
<keyword evidence="2" id="KW-1185">Reference proteome</keyword>
<dbReference type="OrthoDB" id="3265672at2759"/>
<reference evidence="2" key="2">
    <citation type="submission" date="2015-01" db="EMBL/GenBank/DDBJ databases">
        <title>Evolutionary Origins and Diversification of the Mycorrhizal Mutualists.</title>
        <authorList>
            <consortium name="DOE Joint Genome Institute"/>
            <consortium name="Mycorrhizal Genomics Consortium"/>
            <person name="Kohler A."/>
            <person name="Kuo A."/>
            <person name="Nagy L.G."/>
            <person name="Floudas D."/>
            <person name="Copeland A."/>
            <person name="Barry K.W."/>
            <person name="Cichocki N."/>
            <person name="Veneault-Fourrey C."/>
            <person name="LaButti K."/>
            <person name="Lindquist E.A."/>
            <person name="Lipzen A."/>
            <person name="Lundell T."/>
            <person name="Morin E."/>
            <person name="Murat C."/>
            <person name="Riley R."/>
            <person name="Ohm R."/>
            <person name="Sun H."/>
            <person name="Tunlid A."/>
            <person name="Henrissat B."/>
            <person name="Grigoriev I.V."/>
            <person name="Hibbett D.S."/>
            <person name="Martin F."/>
        </authorList>
    </citation>
    <scope>NUCLEOTIDE SEQUENCE [LARGE SCALE GENOMIC DNA]</scope>
    <source>
        <strain evidence="2">Ve08.2h10</strain>
    </source>
</reference>
<reference evidence="1 2" key="1">
    <citation type="submission" date="2014-04" db="EMBL/GenBank/DDBJ databases">
        <authorList>
            <consortium name="DOE Joint Genome Institute"/>
            <person name="Kuo A."/>
            <person name="Kohler A."/>
            <person name="Jargeat P."/>
            <person name="Nagy L.G."/>
            <person name="Floudas D."/>
            <person name="Copeland A."/>
            <person name="Barry K.W."/>
            <person name="Cichocki N."/>
            <person name="Veneault-Fourrey C."/>
            <person name="LaButti K."/>
            <person name="Lindquist E.A."/>
            <person name="Lipzen A."/>
            <person name="Lundell T."/>
            <person name="Morin E."/>
            <person name="Murat C."/>
            <person name="Sun H."/>
            <person name="Tunlid A."/>
            <person name="Henrissat B."/>
            <person name="Grigoriev I.V."/>
            <person name="Hibbett D.S."/>
            <person name="Martin F."/>
            <person name="Nordberg H.P."/>
            <person name="Cantor M.N."/>
            <person name="Hua S.X."/>
        </authorList>
    </citation>
    <scope>NUCLEOTIDE SEQUENCE [LARGE SCALE GENOMIC DNA]</scope>
    <source>
        <strain evidence="1 2">Ve08.2h10</strain>
    </source>
</reference>
<protein>
    <submittedName>
        <fullName evidence="1">Unplaced genomic scaffold scaffold_4961, whole genome shotgun sequence</fullName>
    </submittedName>
</protein>
<sequence length="63" mass="7184">GLDPKRAQCFNQAMVTMHFNVLKNILDTCKIPWSNVYNMDEKGCQRGGGQGHSRLKYLMSHSQ</sequence>
<accession>A0A0D0BPE8</accession>
<dbReference type="EMBL" id="KN829783">
    <property type="protein sequence ID" value="KIK73407.1"/>
    <property type="molecule type" value="Genomic_DNA"/>
</dbReference>
<dbReference type="Proteomes" id="UP000054538">
    <property type="component" value="Unassembled WGS sequence"/>
</dbReference>
<name>A0A0D0BPE8_9AGAM</name>
<dbReference type="InParanoid" id="A0A0D0BPE8"/>
<organism evidence="1 2">
    <name type="scientific">Paxillus rubicundulus Ve08.2h10</name>
    <dbReference type="NCBI Taxonomy" id="930991"/>
    <lineage>
        <taxon>Eukaryota</taxon>
        <taxon>Fungi</taxon>
        <taxon>Dikarya</taxon>
        <taxon>Basidiomycota</taxon>
        <taxon>Agaricomycotina</taxon>
        <taxon>Agaricomycetes</taxon>
        <taxon>Agaricomycetidae</taxon>
        <taxon>Boletales</taxon>
        <taxon>Paxilineae</taxon>
        <taxon>Paxillaceae</taxon>
        <taxon>Paxillus</taxon>
    </lineage>
</organism>